<evidence type="ECO:0000313" key="3">
    <source>
        <dbReference type="Proteomes" id="UP000225706"/>
    </source>
</evidence>
<dbReference type="InterPro" id="IPR016135">
    <property type="entry name" value="UBQ-conjugating_enzyme/RWD"/>
</dbReference>
<dbReference type="SMART" id="SM00212">
    <property type="entry name" value="UBCc"/>
    <property type="match status" value="1"/>
</dbReference>
<accession>A0A2B4SUX7</accession>
<evidence type="ECO:0000313" key="2">
    <source>
        <dbReference type="EMBL" id="PFX32893.1"/>
    </source>
</evidence>
<dbReference type="EMBL" id="LSMT01000017">
    <property type="protein sequence ID" value="PFX32893.1"/>
    <property type="molecule type" value="Genomic_DNA"/>
</dbReference>
<dbReference type="AlphaFoldDB" id="A0A2B4SUX7"/>
<proteinExistence type="predicted"/>
<dbReference type="InterPro" id="IPR050113">
    <property type="entry name" value="Ub_conjugating_enzyme"/>
</dbReference>
<gene>
    <name evidence="2" type="primary">UBC28</name>
    <name evidence="2" type="ORF">AWC38_SpisGene2160</name>
</gene>
<dbReference type="Gene3D" id="3.10.110.10">
    <property type="entry name" value="Ubiquitin Conjugating Enzyme"/>
    <property type="match status" value="1"/>
</dbReference>
<feature type="domain" description="UBC core" evidence="1">
    <location>
        <begin position="6"/>
        <end position="154"/>
    </location>
</feature>
<keyword evidence="3" id="KW-1185">Reference proteome</keyword>
<dbReference type="SUPFAM" id="SSF54495">
    <property type="entry name" value="UBC-like"/>
    <property type="match status" value="1"/>
</dbReference>
<organism evidence="2 3">
    <name type="scientific">Stylophora pistillata</name>
    <name type="common">Smooth cauliflower coral</name>
    <dbReference type="NCBI Taxonomy" id="50429"/>
    <lineage>
        <taxon>Eukaryota</taxon>
        <taxon>Metazoa</taxon>
        <taxon>Cnidaria</taxon>
        <taxon>Anthozoa</taxon>
        <taxon>Hexacorallia</taxon>
        <taxon>Scleractinia</taxon>
        <taxon>Astrocoeniina</taxon>
        <taxon>Pocilloporidae</taxon>
        <taxon>Stylophora</taxon>
    </lineage>
</organism>
<dbReference type="PROSITE" id="PS50127">
    <property type="entry name" value="UBC_2"/>
    <property type="match status" value="1"/>
</dbReference>
<sequence>MSLKRDFISRVQKELKQVQSLRPHGIEVTLPSDSLQLWEAVVPGPEDSLYKGGRFKVQVYVPENYPLEPPTVRFLPPIYHINVSPSTGHVCLGFLTGENWLPTRCISDVLSGVFALLIKPEPENAADQTLLNMFHNNKLLYEAKARSSAQNRQDDLTAYI</sequence>
<evidence type="ECO:0000259" key="1">
    <source>
        <dbReference type="PROSITE" id="PS50127"/>
    </source>
</evidence>
<dbReference type="InterPro" id="IPR000608">
    <property type="entry name" value="UBC"/>
</dbReference>
<name>A0A2B4SUX7_STYPI</name>
<dbReference type="Pfam" id="PF00179">
    <property type="entry name" value="UQ_con"/>
    <property type="match status" value="1"/>
</dbReference>
<dbReference type="Proteomes" id="UP000225706">
    <property type="component" value="Unassembled WGS sequence"/>
</dbReference>
<dbReference type="OrthoDB" id="269518at2759"/>
<dbReference type="PANTHER" id="PTHR24067">
    <property type="entry name" value="UBIQUITIN-CONJUGATING ENZYME E2"/>
    <property type="match status" value="1"/>
</dbReference>
<reference evidence="3" key="1">
    <citation type="journal article" date="2017" name="bioRxiv">
        <title>Comparative analysis of the genomes of Stylophora pistillata and Acropora digitifera provides evidence for extensive differences between species of corals.</title>
        <authorList>
            <person name="Voolstra C.R."/>
            <person name="Li Y."/>
            <person name="Liew Y.J."/>
            <person name="Baumgarten S."/>
            <person name="Zoccola D."/>
            <person name="Flot J.-F."/>
            <person name="Tambutte S."/>
            <person name="Allemand D."/>
            <person name="Aranda M."/>
        </authorList>
    </citation>
    <scope>NUCLEOTIDE SEQUENCE [LARGE SCALE GENOMIC DNA]</scope>
</reference>
<protein>
    <submittedName>
        <fullName evidence="2">Ubiquitin-conjugating enzyme E2 28</fullName>
    </submittedName>
</protein>
<dbReference type="STRING" id="50429.A0A2B4SUX7"/>
<comment type="caution">
    <text evidence="2">The sequence shown here is derived from an EMBL/GenBank/DDBJ whole genome shotgun (WGS) entry which is preliminary data.</text>
</comment>
<dbReference type="CDD" id="cd00195">
    <property type="entry name" value="UBCc_UEV"/>
    <property type="match status" value="1"/>
</dbReference>